<organism evidence="15 16">
    <name type="scientific">Amblyomma americanum</name>
    <name type="common">Lone star tick</name>
    <dbReference type="NCBI Taxonomy" id="6943"/>
    <lineage>
        <taxon>Eukaryota</taxon>
        <taxon>Metazoa</taxon>
        <taxon>Ecdysozoa</taxon>
        <taxon>Arthropoda</taxon>
        <taxon>Chelicerata</taxon>
        <taxon>Arachnida</taxon>
        <taxon>Acari</taxon>
        <taxon>Parasitiformes</taxon>
        <taxon>Ixodida</taxon>
        <taxon>Ixodoidea</taxon>
        <taxon>Ixodidae</taxon>
        <taxon>Amblyomminae</taxon>
        <taxon>Amblyomma</taxon>
    </lineage>
</organism>
<evidence type="ECO:0000256" key="2">
    <source>
        <dbReference type="ARBA" id="ARBA00022490"/>
    </source>
</evidence>
<dbReference type="SUPFAM" id="SSF48452">
    <property type="entry name" value="TPR-like"/>
    <property type="match status" value="1"/>
</dbReference>
<dbReference type="FunFam" id="2.130.10.10:FF:001708">
    <property type="entry name" value="WD repeat-containing protein 35"/>
    <property type="match status" value="1"/>
</dbReference>
<evidence type="ECO:0000256" key="3">
    <source>
        <dbReference type="ARBA" id="ARBA00022574"/>
    </source>
</evidence>
<evidence type="ECO:0000259" key="10">
    <source>
        <dbReference type="Pfam" id="PF23145"/>
    </source>
</evidence>
<feature type="domain" description="IFT80/172/WDR35 TPR" evidence="11">
    <location>
        <begin position="681"/>
        <end position="769"/>
    </location>
</feature>
<dbReference type="FunFam" id="1.25.40.470:FF:000004">
    <property type="entry name" value="WD repeat-containing protein 35"/>
    <property type="match status" value="1"/>
</dbReference>
<reference evidence="15 16" key="1">
    <citation type="journal article" date="2023" name="Arcadia Sci">
        <title>De novo assembly of a long-read Amblyomma americanum tick genome.</title>
        <authorList>
            <person name="Chou S."/>
            <person name="Poskanzer K.E."/>
            <person name="Rollins M."/>
            <person name="Thuy-Boun P.S."/>
        </authorList>
    </citation>
    <scope>NUCLEOTIDE SEQUENCE [LARGE SCALE GENOMIC DNA]</scope>
    <source>
        <strain evidence="15">F_SG_1</strain>
        <tissue evidence="15">Salivary glands</tissue>
    </source>
</reference>
<dbReference type="Pfam" id="PF23145">
    <property type="entry name" value="Zf_2nd_IFT121"/>
    <property type="match status" value="1"/>
</dbReference>
<evidence type="ECO:0008006" key="17">
    <source>
        <dbReference type="Google" id="ProtNLM"/>
    </source>
</evidence>
<evidence type="ECO:0000313" key="16">
    <source>
        <dbReference type="Proteomes" id="UP001321473"/>
    </source>
</evidence>
<dbReference type="Pfam" id="PF25170">
    <property type="entry name" value="TPR_WDR35"/>
    <property type="match status" value="1"/>
</dbReference>
<comment type="subcellular location">
    <subcellularLocation>
        <location evidence="1">Cytoplasm</location>
        <location evidence="1">Cytoskeleton</location>
        <location evidence="1">Cilium basal body</location>
    </subcellularLocation>
</comment>
<evidence type="ECO:0000256" key="7">
    <source>
        <dbReference type="ARBA" id="ARBA00023212"/>
    </source>
</evidence>
<dbReference type="SUPFAM" id="SSF69322">
    <property type="entry name" value="Tricorn protease domain 2"/>
    <property type="match status" value="1"/>
</dbReference>
<dbReference type="PIRSF" id="PIRSF037536">
    <property type="entry name" value="WD_repeat_p35"/>
    <property type="match status" value="1"/>
</dbReference>
<dbReference type="SMART" id="SM00320">
    <property type="entry name" value="WD40"/>
    <property type="match status" value="5"/>
</dbReference>
<dbReference type="InterPro" id="IPR011990">
    <property type="entry name" value="TPR-like_helical_dom_sf"/>
</dbReference>
<keyword evidence="8" id="KW-0966">Cell projection</keyword>
<evidence type="ECO:0000259" key="14">
    <source>
        <dbReference type="Pfam" id="PF25768"/>
    </source>
</evidence>
<feature type="domain" description="IFT121/TULP4 N-terminal" evidence="13">
    <location>
        <begin position="1"/>
        <end position="327"/>
    </location>
</feature>
<dbReference type="InterPro" id="IPR057361">
    <property type="entry name" value="TPR_WDR35"/>
</dbReference>
<dbReference type="Proteomes" id="UP001321473">
    <property type="component" value="Unassembled WGS sequence"/>
</dbReference>
<evidence type="ECO:0000259" key="12">
    <source>
        <dbReference type="Pfam" id="PF23390"/>
    </source>
</evidence>
<evidence type="ECO:0000256" key="5">
    <source>
        <dbReference type="ARBA" id="ARBA00022794"/>
    </source>
</evidence>
<feature type="domain" description="IFT121 second beta-propeller" evidence="12">
    <location>
        <begin position="332"/>
        <end position="650"/>
    </location>
</feature>
<keyword evidence="3 9" id="KW-0853">WD repeat</keyword>
<dbReference type="Gene3D" id="2.130.10.10">
    <property type="entry name" value="YVTN repeat-like/Quinoprotein amine dehydrogenase"/>
    <property type="match status" value="2"/>
</dbReference>
<feature type="repeat" description="WD" evidence="9">
    <location>
        <begin position="66"/>
        <end position="97"/>
    </location>
</feature>
<dbReference type="GO" id="GO:1905515">
    <property type="term" value="P:non-motile cilium assembly"/>
    <property type="evidence" value="ECO:0007669"/>
    <property type="project" value="TreeGrafter"/>
</dbReference>
<dbReference type="Pfam" id="PF24797">
    <property type="entry name" value="Beta-prop_WDR35_TULP_N"/>
    <property type="match status" value="1"/>
</dbReference>
<comment type="caution">
    <text evidence="15">The sequence shown here is derived from an EMBL/GenBank/DDBJ whole genome shotgun (WGS) entry which is preliminary data.</text>
</comment>
<evidence type="ECO:0000259" key="13">
    <source>
        <dbReference type="Pfam" id="PF24797"/>
    </source>
</evidence>
<dbReference type="EMBL" id="JARKHS020002470">
    <property type="protein sequence ID" value="KAK8786720.1"/>
    <property type="molecule type" value="Genomic_DNA"/>
</dbReference>
<dbReference type="Gene3D" id="1.25.40.470">
    <property type="match status" value="2"/>
</dbReference>
<feature type="domain" description="IFT121-like zinc finger" evidence="10">
    <location>
        <begin position="1135"/>
        <end position="1177"/>
    </location>
</feature>
<dbReference type="PROSITE" id="PS50082">
    <property type="entry name" value="WD_REPEATS_2"/>
    <property type="match status" value="1"/>
</dbReference>
<evidence type="ECO:0000256" key="9">
    <source>
        <dbReference type="PROSITE-ProRule" id="PRU00221"/>
    </source>
</evidence>
<dbReference type="SUPFAM" id="SSF50978">
    <property type="entry name" value="WD40 repeat-like"/>
    <property type="match status" value="1"/>
</dbReference>
<keyword evidence="7" id="KW-0206">Cytoskeleton</keyword>
<dbReference type="GO" id="GO:0061512">
    <property type="term" value="P:protein localization to cilium"/>
    <property type="evidence" value="ECO:0007669"/>
    <property type="project" value="TreeGrafter"/>
</dbReference>
<feature type="domain" description="IFT121-like TPR repeats" evidence="14">
    <location>
        <begin position="1006"/>
        <end position="1105"/>
    </location>
</feature>
<dbReference type="InterPro" id="IPR056158">
    <property type="entry name" value="Beta-prop_IFT121_2nd"/>
</dbReference>
<dbReference type="InterPro" id="IPR056159">
    <property type="entry name" value="Beta-prop_IFT121_TULP_N"/>
</dbReference>
<protein>
    <recommendedName>
        <fullName evidence="17">WD repeat-containing protein 55 homolog</fullName>
    </recommendedName>
</protein>
<dbReference type="InterPro" id="IPR017233">
    <property type="entry name" value="WDR35"/>
</dbReference>
<dbReference type="Pfam" id="PF23390">
    <property type="entry name" value="Beta-prop_WDR35_2nd"/>
    <property type="match status" value="1"/>
</dbReference>
<evidence type="ECO:0000256" key="6">
    <source>
        <dbReference type="ARBA" id="ARBA00023069"/>
    </source>
</evidence>
<dbReference type="InterPro" id="IPR001680">
    <property type="entry name" value="WD40_rpt"/>
</dbReference>
<evidence type="ECO:0000256" key="4">
    <source>
        <dbReference type="ARBA" id="ARBA00022737"/>
    </source>
</evidence>
<dbReference type="InterPro" id="IPR015943">
    <property type="entry name" value="WD40/YVTN_repeat-like_dom_sf"/>
</dbReference>
<evidence type="ECO:0000313" key="15">
    <source>
        <dbReference type="EMBL" id="KAK8786720.1"/>
    </source>
</evidence>
<dbReference type="InterPro" id="IPR056157">
    <property type="entry name" value="TPR_IFT80_172_dom"/>
</dbReference>
<dbReference type="AlphaFoldDB" id="A0AAQ4FHR5"/>
<evidence type="ECO:0000259" key="11">
    <source>
        <dbReference type="Pfam" id="PF23387"/>
    </source>
</evidence>
<keyword evidence="2" id="KW-0963">Cytoplasm</keyword>
<accession>A0AAQ4FHR5</accession>
<keyword evidence="6" id="KW-0969">Cilium</keyword>
<dbReference type="GO" id="GO:0035721">
    <property type="term" value="P:intraciliary retrograde transport"/>
    <property type="evidence" value="ECO:0007669"/>
    <property type="project" value="TreeGrafter"/>
</dbReference>
<evidence type="ECO:0000256" key="1">
    <source>
        <dbReference type="ARBA" id="ARBA00004120"/>
    </source>
</evidence>
<keyword evidence="4" id="KW-0677">Repeat</keyword>
<dbReference type="InterPro" id="IPR039857">
    <property type="entry name" value="Ift122/121"/>
</dbReference>
<dbReference type="InterPro" id="IPR056170">
    <property type="entry name" value="Znf_IFT121-like"/>
</dbReference>
<keyword evidence="5" id="KW-0970">Cilium biogenesis/degradation</keyword>
<evidence type="ECO:0000256" key="8">
    <source>
        <dbReference type="ARBA" id="ARBA00023273"/>
    </source>
</evidence>
<dbReference type="PANTHER" id="PTHR12764">
    <property type="entry name" value="WD REPEAT DOMAIN-RELATED"/>
    <property type="match status" value="1"/>
</dbReference>
<keyword evidence="16" id="KW-1185">Reference proteome</keyword>
<dbReference type="GO" id="GO:0097730">
    <property type="term" value="C:non-motile cilium"/>
    <property type="evidence" value="ECO:0007669"/>
    <property type="project" value="TreeGrafter"/>
</dbReference>
<sequence length="1182" mass="133738">MFIYLSKKIAIPNNTRIQCLAWNREHGYIACGGDNGLLKVLKLETEKDGKVRGLAAPSNLSMNQTLEGHSGVVQVVAWNSQFQKLTSSDQNGLIIVWMLYKGSWYEEMINNRNKSLVRGMAWNADGQKICIVYDDGAVIVGSVDGNRIWGKELKNLHLHLVEWSPDGKFLLFGMQNGEVHVYEQGGNAVSKISLPLLHSSSGTKLIGMHWYNRCLPEPGCPVLAIGYENGKVQLMCNESDDSPLVLDTDMVSTCLQWNHDGTMLAVTGKSYGSESEKRNMVKFFNPYGQYLHTLRVPGKEITSCAWEGMGLRIALAVDSFIFFANIRPDYKWCYLANTVAYAFNKTDRVESTVVFWNTNTNEKYVKYMKNLLKMCAAGELCTISTREDGSSPKYALIVCNSIGTPVDSTMTDVEPLQLSMTESHVFAASKDQIFVWRFQTPRGRTVVLELSGQRSKPVLERVIHINETPTEGENLNDMDKIYEAKKKHQFQVNTDSICCLAASEKMLIVGRESGTFHRYSMPQLLLVQKYSIPCRPNRVMLNCTSSRMSVIDITGCLLLFDLEARSLEGEQLAFERRDIWDVKWAKDNSELFVLMEKTRMYVFRNLDPEEPVMSSGYICSFSNLEIRTVLLDEIMQDPENPSREFVCNMEAKSLRDSRDLLAKVGIEEATQFIEDNSHPRLWQLLAEAALQKMDFQTAEAAFVRCRDYQGIQFVKHIANLPNEDIRKAEVKAYFKQFDDAEKIYLEIDRRDLAVSMRKMLGDWFRVVQLLKSGNSGTDDRQLEEAWNAIGDYYADRRKWDNAITYYKQGHNHGRLAEAYFAIEDYNGLESLMKSLPEGQSLLSDIGSMFGSVGMCNQAVEAYKKCNKIKEAIDICVSLNEWNTAIGLAKEFNVREIDTLLAQYAKRLLDEGKILSAVELYRKANRFRDAAQLMFRVAAEESKGNHTPSVMKKMYVLAATLVEEHRMLSRKMSRSTGGTKATNEASLALNALMSDDTKGAGTFRPLDQPWRGAEAFHFYLLAQRQLYEGFVDAAMRTALNLREYEDIMDSSEIYSLLALTSCANRSFGTCSKAFAKLESLTSLSPDERQAYQQLAVDIFTKHSRNDSREVKNECPNCESAVPEWTTTCASCGSKLPVCIATSRVLREPSQQWTCSLCRHSAYKQDVVHRHSCPLCHAPKTSVA</sequence>
<dbReference type="Pfam" id="PF25768">
    <property type="entry name" value="TPR_IFT121"/>
    <property type="match status" value="1"/>
</dbReference>
<gene>
    <name evidence="15" type="ORF">V5799_023507</name>
</gene>
<dbReference type="GO" id="GO:0030991">
    <property type="term" value="C:intraciliary transport particle A"/>
    <property type="evidence" value="ECO:0007669"/>
    <property type="project" value="TreeGrafter"/>
</dbReference>
<name>A0AAQ4FHR5_AMBAM</name>
<dbReference type="InterPro" id="IPR036322">
    <property type="entry name" value="WD40_repeat_dom_sf"/>
</dbReference>
<dbReference type="InterPro" id="IPR057979">
    <property type="entry name" value="TPR_IFT121"/>
</dbReference>
<dbReference type="Pfam" id="PF23387">
    <property type="entry name" value="TPR_IFT80_172"/>
    <property type="match status" value="1"/>
</dbReference>
<dbReference type="PANTHER" id="PTHR12764:SF5">
    <property type="entry name" value="LD29485P"/>
    <property type="match status" value="1"/>
</dbReference>
<proteinExistence type="predicted"/>